<feature type="region of interest" description="Disordered" evidence="1">
    <location>
        <begin position="149"/>
        <end position="170"/>
    </location>
</feature>
<feature type="compositionally biased region" description="Basic residues" evidence="1">
    <location>
        <begin position="149"/>
        <end position="158"/>
    </location>
</feature>
<dbReference type="EMBL" id="MU853403">
    <property type="protein sequence ID" value="KAK4136836.1"/>
    <property type="molecule type" value="Genomic_DNA"/>
</dbReference>
<protein>
    <submittedName>
        <fullName evidence="2">Uncharacterized protein</fullName>
    </submittedName>
</protein>
<dbReference type="AlphaFoldDB" id="A0AAN6ZGK4"/>
<evidence type="ECO:0000256" key="1">
    <source>
        <dbReference type="SAM" id="MobiDB-lite"/>
    </source>
</evidence>
<organism evidence="2 3">
    <name type="scientific">Trichocladium antarcticum</name>
    <dbReference type="NCBI Taxonomy" id="1450529"/>
    <lineage>
        <taxon>Eukaryota</taxon>
        <taxon>Fungi</taxon>
        <taxon>Dikarya</taxon>
        <taxon>Ascomycota</taxon>
        <taxon>Pezizomycotina</taxon>
        <taxon>Sordariomycetes</taxon>
        <taxon>Sordariomycetidae</taxon>
        <taxon>Sordariales</taxon>
        <taxon>Chaetomiaceae</taxon>
        <taxon>Trichocladium</taxon>
    </lineage>
</organism>
<sequence>MVPRGTNFGRSGSWTLRFHSFQRTLTLFTPRTHQDSSRQQTPSYEIHRTEHAPQASGSKPLSTWVDPVINRISRYRRAAVQGFACSDTRDVSVFTPAAGRLSFKSAPCCLMYFVLHQATSCNIWAAPIGSDNGRQRDLMTICTRYNFRKSTPHNRPRVGKSQDRHTEQHSASMMAAHLDGLGRPCPCDWLAGLRPLIRD</sequence>
<name>A0AAN6ZGK4_9PEZI</name>
<feature type="compositionally biased region" description="Polar residues" evidence="1">
    <location>
        <begin position="29"/>
        <end position="43"/>
    </location>
</feature>
<evidence type="ECO:0000313" key="2">
    <source>
        <dbReference type="EMBL" id="KAK4136836.1"/>
    </source>
</evidence>
<keyword evidence="3" id="KW-1185">Reference proteome</keyword>
<accession>A0AAN6ZGK4</accession>
<feature type="region of interest" description="Disordered" evidence="1">
    <location>
        <begin position="29"/>
        <end position="59"/>
    </location>
</feature>
<proteinExistence type="predicted"/>
<comment type="caution">
    <text evidence="2">The sequence shown here is derived from an EMBL/GenBank/DDBJ whole genome shotgun (WGS) entry which is preliminary data.</text>
</comment>
<reference evidence="2" key="1">
    <citation type="journal article" date="2023" name="Mol. Phylogenet. Evol.">
        <title>Genome-scale phylogeny and comparative genomics of the fungal order Sordariales.</title>
        <authorList>
            <person name="Hensen N."/>
            <person name="Bonometti L."/>
            <person name="Westerberg I."/>
            <person name="Brannstrom I.O."/>
            <person name="Guillou S."/>
            <person name="Cros-Aarteil S."/>
            <person name="Calhoun S."/>
            <person name="Haridas S."/>
            <person name="Kuo A."/>
            <person name="Mondo S."/>
            <person name="Pangilinan J."/>
            <person name="Riley R."/>
            <person name="LaButti K."/>
            <person name="Andreopoulos B."/>
            <person name="Lipzen A."/>
            <person name="Chen C."/>
            <person name="Yan M."/>
            <person name="Daum C."/>
            <person name="Ng V."/>
            <person name="Clum A."/>
            <person name="Steindorff A."/>
            <person name="Ohm R.A."/>
            <person name="Martin F."/>
            <person name="Silar P."/>
            <person name="Natvig D.O."/>
            <person name="Lalanne C."/>
            <person name="Gautier V."/>
            <person name="Ament-Velasquez S.L."/>
            <person name="Kruys A."/>
            <person name="Hutchinson M.I."/>
            <person name="Powell A.J."/>
            <person name="Barry K."/>
            <person name="Miller A.N."/>
            <person name="Grigoriev I.V."/>
            <person name="Debuchy R."/>
            <person name="Gladieux P."/>
            <person name="Hiltunen Thoren M."/>
            <person name="Johannesson H."/>
        </authorList>
    </citation>
    <scope>NUCLEOTIDE SEQUENCE</scope>
    <source>
        <strain evidence="2">CBS 123565</strain>
    </source>
</reference>
<gene>
    <name evidence="2" type="ORF">BT67DRAFT_192561</name>
</gene>
<evidence type="ECO:0000313" key="3">
    <source>
        <dbReference type="Proteomes" id="UP001304895"/>
    </source>
</evidence>
<dbReference type="Proteomes" id="UP001304895">
    <property type="component" value="Unassembled WGS sequence"/>
</dbReference>
<reference evidence="2" key="2">
    <citation type="submission" date="2023-05" db="EMBL/GenBank/DDBJ databases">
        <authorList>
            <consortium name="Lawrence Berkeley National Laboratory"/>
            <person name="Steindorff A."/>
            <person name="Hensen N."/>
            <person name="Bonometti L."/>
            <person name="Westerberg I."/>
            <person name="Brannstrom I.O."/>
            <person name="Guillou S."/>
            <person name="Cros-Aarteil S."/>
            <person name="Calhoun S."/>
            <person name="Haridas S."/>
            <person name="Kuo A."/>
            <person name="Mondo S."/>
            <person name="Pangilinan J."/>
            <person name="Riley R."/>
            <person name="Labutti K."/>
            <person name="Andreopoulos B."/>
            <person name="Lipzen A."/>
            <person name="Chen C."/>
            <person name="Yanf M."/>
            <person name="Daum C."/>
            <person name="Ng V."/>
            <person name="Clum A."/>
            <person name="Ohm R."/>
            <person name="Martin F."/>
            <person name="Silar P."/>
            <person name="Natvig D."/>
            <person name="Lalanne C."/>
            <person name="Gautier V."/>
            <person name="Ament-Velasquez S.L."/>
            <person name="Kruys A."/>
            <person name="Hutchinson M.I."/>
            <person name="Powell A.J."/>
            <person name="Barry K."/>
            <person name="Miller A.N."/>
            <person name="Grigoriev I.V."/>
            <person name="Debuchy R."/>
            <person name="Gladieux P."/>
            <person name="Thoren M.H."/>
            <person name="Johannesson H."/>
        </authorList>
    </citation>
    <scope>NUCLEOTIDE SEQUENCE</scope>
    <source>
        <strain evidence="2">CBS 123565</strain>
    </source>
</reference>